<proteinExistence type="predicted"/>
<keyword evidence="5" id="KW-0413">Isomerase</keyword>
<feature type="region of interest" description="Disordered" evidence="10">
    <location>
        <begin position="162"/>
        <end position="182"/>
    </location>
</feature>
<dbReference type="Gene3D" id="3.40.50.300">
    <property type="entry name" value="P-loop containing nucleotide triphosphate hydrolases"/>
    <property type="match status" value="4"/>
</dbReference>
<evidence type="ECO:0000256" key="3">
    <source>
        <dbReference type="ARBA" id="ARBA00022806"/>
    </source>
</evidence>
<keyword evidence="2 9" id="KW-0378">Hydrolase</keyword>
<dbReference type="PANTHER" id="PTHR11070">
    <property type="entry name" value="UVRD / RECB / PCRA DNA HELICASE FAMILY MEMBER"/>
    <property type="match status" value="1"/>
</dbReference>
<feature type="domain" description="UvrD-like helicase ATP-binding" evidence="11">
    <location>
        <begin position="1"/>
        <end position="296"/>
    </location>
</feature>
<dbReference type="InterPro" id="IPR000212">
    <property type="entry name" value="DNA_helicase_UvrD/REP"/>
</dbReference>
<evidence type="ECO:0000256" key="1">
    <source>
        <dbReference type="ARBA" id="ARBA00022741"/>
    </source>
</evidence>
<evidence type="ECO:0000256" key="4">
    <source>
        <dbReference type="ARBA" id="ARBA00022840"/>
    </source>
</evidence>
<evidence type="ECO:0000259" key="11">
    <source>
        <dbReference type="PROSITE" id="PS51198"/>
    </source>
</evidence>
<evidence type="ECO:0000256" key="10">
    <source>
        <dbReference type="SAM" id="MobiDB-lite"/>
    </source>
</evidence>
<comment type="catalytic activity">
    <reaction evidence="6">
        <text>Couples ATP hydrolysis with the unwinding of duplex DNA by translocating in the 3'-5' direction.</text>
        <dbReference type="EC" id="5.6.2.4"/>
    </reaction>
</comment>
<dbReference type="GO" id="GO:0016787">
    <property type="term" value="F:hydrolase activity"/>
    <property type="evidence" value="ECO:0007669"/>
    <property type="project" value="UniProtKB-UniRule"/>
</dbReference>
<accession>L9Z2N8</accession>
<dbReference type="AlphaFoldDB" id="L9Z2N8"/>
<name>L9Z2N8_9EURY</name>
<keyword evidence="13" id="KW-1185">Reference proteome</keyword>
<organism evidence="12 13">
    <name type="scientific">Natrinema gari JCM 14663</name>
    <dbReference type="NCBI Taxonomy" id="1230459"/>
    <lineage>
        <taxon>Archaea</taxon>
        <taxon>Methanobacteriati</taxon>
        <taxon>Methanobacteriota</taxon>
        <taxon>Stenosarchaea group</taxon>
        <taxon>Halobacteria</taxon>
        <taxon>Halobacteriales</taxon>
        <taxon>Natrialbaceae</taxon>
        <taxon>Natrinema</taxon>
    </lineage>
</organism>
<evidence type="ECO:0000256" key="7">
    <source>
        <dbReference type="ARBA" id="ARBA00034808"/>
    </source>
</evidence>
<comment type="catalytic activity">
    <reaction evidence="8">
        <text>ATP + H2O = ADP + phosphate + H(+)</text>
        <dbReference type="Rhea" id="RHEA:13065"/>
        <dbReference type="ChEBI" id="CHEBI:15377"/>
        <dbReference type="ChEBI" id="CHEBI:15378"/>
        <dbReference type="ChEBI" id="CHEBI:30616"/>
        <dbReference type="ChEBI" id="CHEBI:43474"/>
        <dbReference type="ChEBI" id="CHEBI:456216"/>
        <dbReference type="EC" id="5.6.2.4"/>
    </reaction>
</comment>
<sequence>MTTTDTTVTRLFGGPGSGKTTALLDHVEEILEQDGVTFRDILVVSYTRAAAQEVRERLAERLDESPRALQGNVCTMHAKAYELLDLSRSDVIGESDKEEFCEEYGIEYEDEYSGAGRRTARSTTIGNKVIATSQWLQRTSRDVSDWYDVPFQWDEEEVRLPPEIDPNAQEGNKYTPTWPSDDDRIDVPEAIRAWRSYKGEHGKIGFADMLERVEQRSLLPNVDYLVIDEFQDITTLQYDVYEEWKPHMEQVLIAGDDDQVVYSWQGADPALLLDEEVDEDIILPNSYRLPSNVLNAVNKEIRHIDQRQDKDLKPRTEGGSVEARTNGSMLDVVRMVRRTLVEGDGTVMVLFRARYQMFQFIDEFITEGVPFTSLTDQRMWTDRLTQYVRAVEAIDAGDDVTGLQARRLADMLQESAFGTQERDDLFDEIDERQEDAGIEDLEDLMVPAEVVEDHAPFMPGPDSAADMLRKVTNFQKKSVRSYFAIGEYQGMDTDRVRVGTIHSAKGREADHVLVGTDLTEKVVEQMVATVDDPEDVPGCEEFTKTTSPVPVLTDNERRVFYVGMSRARERLVLLENLVDGAPTLPIDVLLRNQLTDSTLEELIEQAQEPVPDADADEVEPEAEAP</sequence>
<dbReference type="EC" id="5.6.2.4" evidence="7"/>
<keyword evidence="3 9" id="KW-0347">Helicase</keyword>
<evidence type="ECO:0000313" key="13">
    <source>
        <dbReference type="Proteomes" id="UP000011592"/>
    </source>
</evidence>
<reference evidence="12 13" key="1">
    <citation type="journal article" date="2014" name="PLoS Genet.">
        <title>Phylogenetically driven sequencing of extremely halophilic archaea reveals strategies for static and dynamic osmo-response.</title>
        <authorList>
            <person name="Becker E.A."/>
            <person name="Seitzer P.M."/>
            <person name="Tritt A."/>
            <person name="Larsen D."/>
            <person name="Krusor M."/>
            <person name="Yao A.I."/>
            <person name="Wu D."/>
            <person name="Madern D."/>
            <person name="Eisen J.A."/>
            <person name="Darling A.E."/>
            <person name="Facciotti M.T."/>
        </authorList>
    </citation>
    <scope>NUCLEOTIDE SEQUENCE [LARGE SCALE GENOMIC DNA]</scope>
    <source>
        <strain evidence="12 13">JCM 14663</strain>
    </source>
</reference>
<comment type="caution">
    <text evidence="12">The sequence shown here is derived from an EMBL/GenBank/DDBJ whole genome shotgun (WGS) entry which is preliminary data.</text>
</comment>
<evidence type="ECO:0000256" key="2">
    <source>
        <dbReference type="ARBA" id="ARBA00022801"/>
    </source>
</evidence>
<dbReference type="GO" id="GO:0000725">
    <property type="term" value="P:recombinational repair"/>
    <property type="evidence" value="ECO:0007669"/>
    <property type="project" value="TreeGrafter"/>
</dbReference>
<dbReference type="Proteomes" id="UP000011592">
    <property type="component" value="Unassembled WGS sequence"/>
</dbReference>
<dbReference type="GO" id="GO:0043138">
    <property type="term" value="F:3'-5' DNA helicase activity"/>
    <property type="evidence" value="ECO:0007669"/>
    <property type="project" value="UniProtKB-EC"/>
</dbReference>
<dbReference type="InterPro" id="IPR014017">
    <property type="entry name" value="DNA_helicase_UvrD-like_C"/>
</dbReference>
<keyword evidence="1 9" id="KW-0547">Nucleotide-binding</keyword>
<dbReference type="Pfam" id="PF13361">
    <property type="entry name" value="UvrD_C"/>
    <property type="match status" value="1"/>
</dbReference>
<evidence type="ECO:0000256" key="6">
    <source>
        <dbReference type="ARBA" id="ARBA00034617"/>
    </source>
</evidence>
<gene>
    <name evidence="12" type="ORF">C486_09570</name>
</gene>
<dbReference type="PANTHER" id="PTHR11070:SF2">
    <property type="entry name" value="ATP-DEPENDENT DNA HELICASE SRS2"/>
    <property type="match status" value="1"/>
</dbReference>
<feature type="compositionally biased region" description="Acidic residues" evidence="10">
    <location>
        <begin position="611"/>
        <end position="625"/>
    </location>
</feature>
<dbReference type="GO" id="GO:0005524">
    <property type="term" value="F:ATP binding"/>
    <property type="evidence" value="ECO:0007669"/>
    <property type="project" value="UniProtKB-UniRule"/>
</dbReference>
<evidence type="ECO:0000256" key="9">
    <source>
        <dbReference type="PROSITE-ProRule" id="PRU00560"/>
    </source>
</evidence>
<dbReference type="EMBL" id="AOIJ01000049">
    <property type="protein sequence ID" value="ELY79952.1"/>
    <property type="molecule type" value="Genomic_DNA"/>
</dbReference>
<evidence type="ECO:0000256" key="5">
    <source>
        <dbReference type="ARBA" id="ARBA00023235"/>
    </source>
</evidence>
<dbReference type="GO" id="GO:0003677">
    <property type="term" value="F:DNA binding"/>
    <property type="evidence" value="ECO:0007669"/>
    <property type="project" value="InterPro"/>
</dbReference>
<dbReference type="Pfam" id="PF00580">
    <property type="entry name" value="UvrD-helicase"/>
    <property type="match status" value="1"/>
</dbReference>
<dbReference type="InterPro" id="IPR014016">
    <property type="entry name" value="UvrD-like_ATP-bd"/>
</dbReference>
<feature type="region of interest" description="Disordered" evidence="10">
    <location>
        <begin position="604"/>
        <end position="625"/>
    </location>
</feature>
<dbReference type="PATRIC" id="fig|1230459.4.peg.1913"/>
<feature type="compositionally biased region" description="Polar residues" evidence="10">
    <location>
        <begin position="169"/>
        <end position="178"/>
    </location>
</feature>
<protein>
    <recommendedName>
        <fullName evidence="7">DNA 3'-5' helicase</fullName>
        <ecNumber evidence="7">5.6.2.4</ecNumber>
    </recommendedName>
</protein>
<evidence type="ECO:0000256" key="8">
    <source>
        <dbReference type="ARBA" id="ARBA00048988"/>
    </source>
</evidence>
<keyword evidence="4 9" id="KW-0067">ATP-binding</keyword>
<dbReference type="PROSITE" id="PS51198">
    <property type="entry name" value="UVRD_HELICASE_ATP_BIND"/>
    <property type="match status" value="1"/>
</dbReference>
<dbReference type="InterPro" id="IPR027417">
    <property type="entry name" value="P-loop_NTPase"/>
</dbReference>
<evidence type="ECO:0000313" key="12">
    <source>
        <dbReference type="EMBL" id="ELY79952.1"/>
    </source>
</evidence>
<dbReference type="RefSeq" id="WP_008455343.1">
    <property type="nucleotide sequence ID" value="NZ_AOIJ01000049.1"/>
</dbReference>
<dbReference type="SUPFAM" id="SSF52540">
    <property type="entry name" value="P-loop containing nucleoside triphosphate hydrolases"/>
    <property type="match status" value="1"/>
</dbReference>
<feature type="binding site" evidence="9">
    <location>
        <begin position="13"/>
        <end position="20"/>
    </location>
    <ligand>
        <name>ATP</name>
        <dbReference type="ChEBI" id="CHEBI:30616"/>
    </ligand>
</feature>